<keyword evidence="5" id="KW-1185">Reference proteome</keyword>
<keyword evidence="1 2" id="KW-0732">Signal</keyword>
<reference evidence="4 5" key="1">
    <citation type="submission" date="2018-01" db="EMBL/GenBank/DDBJ databases">
        <title>Draft genome sequence of Jishengella endophytica.</title>
        <authorList>
            <person name="Sahin N."/>
            <person name="Ay H."/>
            <person name="Saygin H."/>
        </authorList>
    </citation>
    <scope>NUCLEOTIDE SEQUENCE [LARGE SCALE GENOMIC DNA]</scope>
    <source>
        <strain evidence="4 5">DSM 45430</strain>
    </source>
</reference>
<dbReference type="PROSITE" id="PS50240">
    <property type="entry name" value="TRYPSIN_DOM"/>
    <property type="match status" value="1"/>
</dbReference>
<feature type="domain" description="Peptidase S1" evidence="3">
    <location>
        <begin position="24"/>
        <end position="249"/>
    </location>
</feature>
<dbReference type="InterPro" id="IPR009003">
    <property type="entry name" value="Peptidase_S1_PA"/>
</dbReference>
<dbReference type="SMART" id="SM00020">
    <property type="entry name" value="Tryp_SPc"/>
    <property type="match status" value="1"/>
</dbReference>
<dbReference type="RefSeq" id="WP_111242608.1">
    <property type="nucleotide sequence ID" value="NZ_AP023358.1"/>
</dbReference>
<dbReference type="Pfam" id="PF00089">
    <property type="entry name" value="Trypsin"/>
    <property type="match status" value="1"/>
</dbReference>
<dbReference type="InterPro" id="IPR001254">
    <property type="entry name" value="Trypsin_dom"/>
</dbReference>
<sequence length="616" mass="63310">MSRQLRQRRWLALAAATAITGAGVVGAVPAGAVSDGDPVTDPAFAFAAKVAMGDASACSGALVAAQWVITAKSCADAGTPRTTAGAPAQLTTVTVGRLDLTGTAGHVRRVAWVVPHPDRDVALLRLVVPAVGVTPVALGSTPPAPGETFQALGFGRTATQWVPDKLHGVAVTAAAVTATTVDITSSGGPTTCKGDAGGPTVRLVDGRPELVALHHTSWQGGCLGETETRRDAIETRTDDLVAWIRQHSVSACNAGGGTAGPGDQGSIARLADFTGDCRTDVVSQRADGTLRFYPSSGQLSGTTPLFPGPYRNVNGTTSWTTTNRPHVLVGDFNGDGRADLIGGTSDGRLTAQASTGDLSADNKLFGPEVVVGTGFRASSLPRLFVGDFNGDGRTDLLGQLANGTLRVWPSSGDLSADARLFSIAPSDVGTGFTTAEVPRILTGDFNGDGRTDLIAQFADGSLKAYPSSGDVSVSGRLFPTTGSAKVVGSGWRTSSIPRILPADVDGDGITDLVAQLADGQLRAYVSTGDLTGSAVTFPGPYRYVGTDSNWASANRPRLMVGDLSGDARTDLVAQHTDGTLLAFESTGDLSADNKLFVKSQNTVGTGWTSTSIPRFF</sequence>
<dbReference type="InterPro" id="IPR006311">
    <property type="entry name" value="TAT_signal"/>
</dbReference>
<dbReference type="SUPFAM" id="SSF50494">
    <property type="entry name" value="Trypsin-like serine proteases"/>
    <property type="match status" value="1"/>
</dbReference>
<dbReference type="SUPFAM" id="SSF69318">
    <property type="entry name" value="Integrin alpha N-terminal domain"/>
    <property type="match status" value="1"/>
</dbReference>
<feature type="signal peptide" evidence="2">
    <location>
        <begin position="1"/>
        <end position="27"/>
    </location>
</feature>
<dbReference type="PANTHER" id="PTHR44103:SF1">
    <property type="entry name" value="PROPROTEIN CONVERTASE P"/>
    <property type="match status" value="1"/>
</dbReference>
<dbReference type="Proteomes" id="UP000248627">
    <property type="component" value="Unassembled WGS sequence"/>
</dbReference>
<accession>A0A2W2CJN6</accession>
<gene>
    <name evidence="4" type="ORF">C1I93_08080</name>
</gene>
<dbReference type="Gene3D" id="2.130.10.130">
    <property type="entry name" value="Integrin alpha, N-terminal"/>
    <property type="match status" value="1"/>
</dbReference>
<evidence type="ECO:0000259" key="3">
    <source>
        <dbReference type="PROSITE" id="PS50240"/>
    </source>
</evidence>
<feature type="chain" id="PRO_5039122630" description="Peptidase S1 domain-containing protein" evidence="2">
    <location>
        <begin position="28"/>
        <end position="616"/>
    </location>
</feature>
<name>A0A2W2CJN6_9ACTN</name>
<dbReference type="Gene3D" id="2.40.10.10">
    <property type="entry name" value="Trypsin-like serine proteases"/>
    <property type="match status" value="1"/>
</dbReference>
<dbReference type="PROSITE" id="PS51318">
    <property type="entry name" value="TAT"/>
    <property type="match status" value="1"/>
</dbReference>
<dbReference type="OrthoDB" id="9815928at2"/>
<evidence type="ECO:0000313" key="4">
    <source>
        <dbReference type="EMBL" id="PZF98712.1"/>
    </source>
</evidence>
<dbReference type="AlphaFoldDB" id="A0A2W2CJN6"/>
<dbReference type="PRINTS" id="PR00722">
    <property type="entry name" value="CHYMOTRYPSIN"/>
</dbReference>
<evidence type="ECO:0000256" key="2">
    <source>
        <dbReference type="SAM" id="SignalP"/>
    </source>
</evidence>
<comment type="caution">
    <text evidence="4">The sequence shown here is derived from an EMBL/GenBank/DDBJ whole genome shotgun (WGS) entry which is preliminary data.</text>
</comment>
<evidence type="ECO:0000313" key="5">
    <source>
        <dbReference type="Proteomes" id="UP000248627"/>
    </source>
</evidence>
<dbReference type="GO" id="GO:0006508">
    <property type="term" value="P:proteolysis"/>
    <property type="evidence" value="ECO:0007669"/>
    <property type="project" value="InterPro"/>
</dbReference>
<dbReference type="InterPro" id="IPR028994">
    <property type="entry name" value="Integrin_alpha_N"/>
</dbReference>
<evidence type="ECO:0000256" key="1">
    <source>
        <dbReference type="ARBA" id="ARBA00022729"/>
    </source>
</evidence>
<dbReference type="InterPro" id="IPR001314">
    <property type="entry name" value="Peptidase_S1A"/>
</dbReference>
<organism evidence="4 5">
    <name type="scientific">Micromonospora endophytica</name>
    <dbReference type="NCBI Taxonomy" id="515350"/>
    <lineage>
        <taxon>Bacteria</taxon>
        <taxon>Bacillati</taxon>
        <taxon>Actinomycetota</taxon>
        <taxon>Actinomycetes</taxon>
        <taxon>Micromonosporales</taxon>
        <taxon>Micromonosporaceae</taxon>
        <taxon>Micromonospora</taxon>
    </lineage>
</organism>
<dbReference type="InterPro" id="IPR013517">
    <property type="entry name" value="FG-GAP"/>
</dbReference>
<dbReference type="PANTHER" id="PTHR44103">
    <property type="entry name" value="PROPROTEIN CONVERTASE P"/>
    <property type="match status" value="1"/>
</dbReference>
<proteinExistence type="predicted"/>
<dbReference type="GO" id="GO:0004252">
    <property type="term" value="F:serine-type endopeptidase activity"/>
    <property type="evidence" value="ECO:0007669"/>
    <property type="project" value="InterPro"/>
</dbReference>
<protein>
    <recommendedName>
        <fullName evidence="3">Peptidase S1 domain-containing protein</fullName>
    </recommendedName>
</protein>
<dbReference type="EMBL" id="POTX01000035">
    <property type="protein sequence ID" value="PZF98712.1"/>
    <property type="molecule type" value="Genomic_DNA"/>
</dbReference>
<dbReference type="InterPro" id="IPR043504">
    <property type="entry name" value="Peptidase_S1_PA_chymotrypsin"/>
</dbReference>
<dbReference type="Pfam" id="PF13517">
    <property type="entry name" value="FG-GAP_3"/>
    <property type="match status" value="2"/>
</dbReference>